<dbReference type="FunFam" id="3.30.160.20:FF:000003">
    <property type="entry name" value="Ribonuclease 3"/>
    <property type="match status" value="1"/>
</dbReference>
<keyword evidence="9 15" id="KW-0540">Nuclease</keyword>
<dbReference type="GO" id="GO:0004525">
    <property type="term" value="F:ribonuclease III activity"/>
    <property type="evidence" value="ECO:0007669"/>
    <property type="project" value="UniProtKB-UniRule"/>
</dbReference>
<feature type="region of interest" description="Disordered" evidence="16">
    <location>
        <begin position="207"/>
        <end position="230"/>
    </location>
</feature>
<dbReference type="SMART" id="SM00535">
    <property type="entry name" value="RIBOc"/>
    <property type="match status" value="1"/>
</dbReference>
<evidence type="ECO:0000259" key="18">
    <source>
        <dbReference type="PROSITE" id="PS50142"/>
    </source>
</evidence>
<dbReference type="InterPro" id="IPR011907">
    <property type="entry name" value="RNase_III"/>
</dbReference>
<dbReference type="PANTHER" id="PTHR11207">
    <property type="entry name" value="RIBONUCLEASE III"/>
    <property type="match status" value="1"/>
</dbReference>
<comment type="subunit">
    <text evidence="4 15">Homodimer.</text>
</comment>
<dbReference type="Gene3D" id="3.30.160.20">
    <property type="match status" value="1"/>
</dbReference>
<gene>
    <name evidence="15" type="primary">rnc</name>
    <name evidence="19" type="ORF">XD87_0290</name>
</gene>
<dbReference type="SUPFAM" id="SSF54768">
    <property type="entry name" value="dsRNA-binding domain-like"/>
    <property type="match status" value="1"/>
</dbReference>
<dbReference type="Gene3D" id="1.10.1520.10">
    <property type="entry name" value="Ribonuclease III domain"/>
    <property type="match status" value="1"/>
</dbReference>
<keyword evidence="8 15" id="KW-0819">tRNA processing</keyword>
<dbReference type="CDD" id="cd00593">
    <property type="entry name" value="RIBOc"/>
    <property type="match status" value="1"/>
</dbReference>
<dbReference type="NCBIfam" id="TIGR02191">
    <property type="entry name" value="RNaseIII"/>
    <property type="match status" value="1"/>
</dbReference>
<feature type="binding site" evidence="15">
    <location>
        <position position="46"/>
    </location>
    <ligand>
        <name>Mg(2+)</name>
        <dbReference type="ChEBI" id="CHEBI:18420"/>
    </ligand>
</feature>
<evidence type="ECO:0000256" key="5">
    <source>
        <dbReference type="ARBA" id="ARBA00022490"/>
    </source>
</evidence>
<keyword evidence="14 15" id="KW-0694">RNA-binding</keyword>
<evidence type="ECO:0000256" key="16">
    <source>
        <dbReference type="SAM" id="MobiDB-lite"/>
    </source>
</evidence>
<dbReference type="GO" id="GO:0008033">
    <property type="term" value="P:tRNA processing"/>
    <property type="evidence" value="ECO:0007669"/>
    <property type="project" value="UniProtKB-KW"/>
</dbReference>
<keyword evidence="15" id="KW-0699">rRNA-binding</keyword>
<dbReference type="InterPro" id="IPR036389">
    <property type="entry name" value="RNase_III_sf"/>
</dbReference>
<organism evidence="19 20">
    <name type="scientific">candidate division WS6 bacterium 36_33</name>
    <dbReference type="NCBI Taxonomy" id="1641388"/>
    <lineage>
        <taxon>Bacteria</taxon>
        <taxon>Candidatus Dojkabacteria</taxon>
    </lineage>
</organism>
<evidence type="ECO:0000256" key="9">
    <source>
        <dbReference type="ARBA" id="ARBA00022722"/>
    </source>
</evidence>
<dbReference type="GO" id="GO:0010468">
    <property type="term" value="P:regulation of gene expression"/>
    <property type="evidence" value="ECO:0007669"/>
    <property type="project" value="TreeGrafter"/>
</dbReference>
<dbReference type="SMART" id="SM00358">
    <property type="entry name" value="DSRM"/>
    <property type="match status" value="1"/>
</dbReference>
<feature type="binding site" evidence="15">
    <location>
        <position position="119"/>
    </location>
    <ligand>
        <name>Mg(2+)</name>
        <dbReference type="ChEBI" id="CHEBI:18420"/>
    </ligand>
</feature>
<keyword evidence="7 15" id="KW-0507">mRNA processing</keyword>
<dbReference type="GO" id="GO:0003725">
    <property type="term" value="F:double-stranded RNA binding"/>
    <property type="evidence" value="ECO:0007669"/>
    <property type="project" value="TreeGrafter"/>
</dbReference>
<dbReference type="GO" id="GO:0019843">
    <property type="term" value="F:rRNA binding"/>
    <property type="evidence" value="ECO:0007669"/>
    <property type="project" value="UniProtKB-KW"/>
</dbReference>
<name>A0A101GZ81_9BACT</name>
<dbReference type="SUPFAM" id="SSF69065">
    <property type="entry name" value="RNase III domain-like"/>
    <property type="match status" value="1"/>
</dbReference>
<feature type="active site" evidence="15">
    <location>
        <position position="122"/>
    </location>
</feature>
<evidence type="ECO:0000256" key="1">
    <source>
        <dbReference type="ARBA" id="ARBA00000109"/>
    </source>
</evidence>
<dbReference type="AlphaFoldDB" id="A0A101GZ81"/>
<dbReference type="CDD" id="cd10845">
    <property type="entry name" value="DSRM_RNAse_III_family"/>
    <property type="match status" value="1"/>
</dbReference>
<accession>A0A101GZ81</accession>
<evidence type="ECO:0000256" key="14">
    <source>
        <dbReference type="ARBA" id="ARBA00022884"/>
    </source>
</evidence>
<dbReference type="InterPro" id="IPR000999">
    <property type="entry name" value="RNase_III_dom"/>
</dbReference>
<dbReference type="PANTHER" id="PTHR11207:SF0">
    <property type="entry name" value="RIBONUCLEASE 3"/>
    <property type="match status" value="1"/>
</dbReference>
<evidence type="ECO:0000256" key="4">
    <source>
        <dbReference type="ARBA" id="ARBA00011738"/>
    </source>
</evidence>
<dbReference type="GO" id="GO:0006397">
    <property type="term" value="P:mRNA processing"/>
    <property type="evidence" value="ECO:0007669"/>
    <property type="project" value="UniProtKB-UniRule"/>
</dbReference>
<dbReference type="GO" id="GO:0006364">
    <property type="term" value="P:rRNA processing"/>
    <property type="evidence" value="ECO:0007669"/>
    <property type="project" value="UniProtKB-UniRule"/>
</dbReference>
<evidence type="ECO:0000313" key="20">
    <source>
        <dbReference type="Proteomes" id="UP000053469"/>
    </source>
</evidence>
<evidence type="ECO:0000256" key="2">
    <source>
        <dbReference type="ARBA" id="ARBA00004496"/>
    </source>
</evidence>
<feature type="active site" evidence="15">
    <location>
        <position position="50"/>
    </location>
</feature>
<feature type="domain" description="RNase III" evidence="18">
    <location>
        <begin position="4"/>
        <end position="133"/>
    </location>
</feature>
<keyword evidence="10 15" id="KW-0479">Metal-binding</keyword>
<comment type="cofactor">
    <cofactor evidence="15">
        <name>Mg(2+)</name>
        <dbReference type="ChEBI" id="CHEBI:18420"/>
    </cofactor>
</comment>
<dbReference type="EMBL" id="LGGI01000034">
    <property type="protein sequence ID" value="KUK67172.1"/>
    <property type="molecule type" value="Genomic_DNA"/>
</dbReference>
<evidence type="ECO:0000256" key="11">
    <source>
        <dbReference type="ARBA" id="ARBA00022759"/>
    </source>
</evidence>
<evidence type="ECO:0000256" key="12">
    <source>
        <dbReference type="ARBA" id="ARBA00022801"/>
    </source>
</evidence>
<evidence type="ECO:0000256" key="6">
    <source>
        <dbReference type="ARBA" id="ARBA00022552"/>
    </source>
</evidence>
<feature type="domain" description="DRBM" evidence="17">
    <location>
        <begin position="160"/>
        <end position="229"/>
    </location>
</feature>
<keyword evidence="11 15" id="KW-0255">Endonuclease</keyword>
<feature type="binding site" evidence="15">
    <location>
        <position position="122"/>
    </location>
    <ligand>
        <name>Mg(2+)</name>
        <dbReference type="ChEBI" id="CHEBI:18420"/>
    </ligand>
</feature>
<keyword evidence="13 15" id="KW-0460">Magnesium</keyword>
<dbReference type="Proteomes" id="UP000053469">
    <property type="component" value="Unassembled WGS sequence"/>
</dbReference>
<dbReference type="PROSITE" id="PS50142">
    <property type="entry name" value="RNASE_3_2"/>
    <property type="match status" value="1"/>
</dbReference>
<dbReference type="InterPro" id="IPR014720">
    <property type="entry name" value="dsRBD_dom"/>
</dbReference>
<evidence type="ECO:0000256" key="3">
    <source>
        <dbReference type="ARBA" id="ARBA00010183"/>
    </source>
</evidence>
<evidence type="ECO:0000256" key="15">
    <source>
        <dbReference type="HAMAP-Rule" id="MF_00104"/>
    </source>
</evidence>
<evidence type="ECO:0000256" key="13">
    <source>
        <dbReference type="ARBA" id="ARBA00022842"/>
    </source>
</evidence>
<comment type="catalytic activity">
    <reaction evidence="1 15">
        <text>Endonucleolytic cleavage to 5'-phosphomonoester.</text>
        <dbReference type="EC" id="3.1.26.3"/>
    </reaction>
</comment>
<proteinExistence type="inferred from homology"/>
<keyword evidence="12 15" id="KW-0378">Hydrolase</keyword>
<dbReference type="PATRIC" id="fig|1641388.3.peg.272"/>
<evidence type="ECO:0000256" key="10">
    <source>
        <dbReference type="ARBA" id="ARBA00022723"/>
    </source>
</evidence>
<dbReference type="Pfam" id="PF00035">
    <property type="entry name" value="dsrm"/>
    <property type="match status" value="1"/>
</dbReference>
<dbReference type="EC" id="3.1.26.3" evidence="15"/>
<dbReference type="PROSITE" id="PS50137">
    <property type="entry name" value="DS_RBD"/>
    <property type="match status" value="1"/>
</dbReference>
<evidence type="ECO:0000256" key="8">
    <source>
        <dbReference type="ARBA" id="ARBA00022694"/>
    </source>
</evidence>
<evidence type="ECO:0000256" key="7">
    <source>
        <dbReference type="ARBA" id="ARBA00022664"/>
    </source>
</evidence>
<keyword evidence="6 15" id="KW-0698">rRNA processing</keyword>
<evidence type="ECO:0000313" key="19">
    <source>
        <dbReference type="EMBL" id="KUK67172.1"/>
    </source>
</evidence>
<dbReference type="PROSITE" id="PS00517">
    <property type="entry name" value="RNASE_3_1"/>
    <property type="match status" value="1"/>
</dbReference>
<dbReference type="Pfam" id="PF14622">
    <property type="entry name" value="Ribonucleas_3_3"/>
    <property type="match status" value="1"/>
</dbReference>
<comment type="subcellular location">
    <subcellularLocation>
        <location evidence="2 15">Cytoplasm</location>
    </subcellularLocation>
</comment>
<evidence type="ECO:0000259" key="17">
    <source>
        <dbReference type="PROSITE" id="PS50137"/>
    </source>
</evidence>
<protein>
    <recommendedName>
        <fullName evidence="15">Ribonuclease 3</fullName>
        <ecNumber evidence="15">3.1.26.3</ecNumber>
    </recommendedName>
    <alternativeName>
        <fullName evidence="15">Ribonuclease III</fullName>
        <shortName evidence="15">RNase III</shortName>
    </alternativeName>
</protein>
<sequence length="230" mass="26123">MKDRKEIEEKLGVTFKNPRLLKTALTHRSYLNEHRGMNLKNNERFEFLGDAVLELIISSELFRKYPKKAEGELTAIRSALVRTESLAQELRLLGIGDHILMSRGEEDSGGKDKDFILANTYEAVLGAIYLDQGLEVCEDFVKRTVLKKLNRVVNQELFIDPKTRVQELIQAKYKVTPTYTLIKEHGPDHDKTFTVGLKVGKKVMSKGTGVSKQKAEEDAASQCIEKLEEK</sequence>
<dbReference type="GO" id="GO:0005737">
    <property type="term" value="C:cytoplasm"/>
    <property type="evidence" value="ECO:0007669"/>
    <property type="project" value="UniProtKB-SubCell"/>
</dbReference>
<comment type="similarity">
    <text evidence="3">Belongs to the ribonuclease III family.</text>
</comment>
<comment type="caution">
    <text evidence="19">The sequence shown here is derived from an EMBL/GenBank/DDBJ whole genome shotgun (WGS) entry which is preliminary data.</text>
</comment>
<dbReference type="HAMAP" id="MF_00104">
    <property type="entry name" value="RNase_III"/>
    <property type="match status" value="1"/>
</dbReference>
<dbReference type="GO" id="GO:0046872">
    <property type="term" value="F:metal ion binding"/>
    <property type="evidence" value="ECO:0007669"/>
    <property type="project" value="UniProtKB-KW"/>
</dbReference>
<keyword evidence="5 15" id="KW-0963">Cytoplasm</keyword>
<dbReference type="GO" id="GO:0042802">
    <property type="term" value="F:identical protein binding"/>
    <property type="evidence" value="ECO:0007669"/>
    <property type="project" value="UniProtKB-ARBA"/>
</dbReference>
<reference evidence="20" key="1">
    <citation type="journal article" date="2015" name="MBio">
        <title>Genome-Resolved Metagenomic Analysis Reveals Roles for Candidate Phyla and Other Microbial Community Members in Biogeochemical Transformations in Oil Reservoirs.</title>
        <authorList>
            <person name="Hu P."/>
            <person name="Tom L."/>
            <person name="Singh A."/>
            <person name="Thomas B.C."/>
            <person name="Baker B.J."/>
            <person name="Piceno Y.M."/>
            <person name="Andersen G.L."/>
            <person name="Banfield J.F."/>
        </authorList>
    </citation>
    <scope>NUCLEOTIDE SEQUENCE [LARGE SCALE GENOMIC DNA]</scope>
</reference>
<dbReference type="FunFam" id="1.10.1520.10:FF:000001">
    <property type="entry name" value="Ribonuclease 3"/>
    <property type="match status" value="1"/>
</dbReference>
<comment type="function">
    <text evidence="15">Digests double-stranded RNA. Involved in the processing of primary rRNA transcript to yield the immediate precursors to the large and small rRNAs (23S and 16S). Processes some mRNAs, and tRNAs when they are encoded in the rRNA operon. Processes pre-crRNA and tracrRNA of type II CRISPR loci if present in the organism.</text>
</comment>